<accession>A0ABT3TF25</accession>
<dbReference type="InterPro" id="IPR050738">
    <property type="entry name" value="Sulfatase"/>
</dbReference>
<dbReference type="PROSITE" id="PS00523">
    <property type="entry name" value="SULFATASE_1"/>
    <property type="match status" value="1"/>
</dbReference>
<dbReference type="PROSITE" id="PS00149">
    <property type="entry name" value="SULFATASE_2"/>
    <property type="match status" value="1"/>
</dbReference>
<evidence type="ECO:0000313" key="7">
    <source>
        <dbReference type="Proteomes" id="UP001143362"/>
    </source>
</evidence>
<dbReference type="PANTHER" id="PTHR42693:SF53">
    <property type="entry name" value="ENDO-4-O-SULFATASE"/>
    <property type="match status" value="1"/>
</dbReference>
<evidence type="ECO:0000256" key="3">
    <source>
        <dbReference type="ARBA" id="ARBA00022801"/>
    </source>
</evidence>
<dbReference type="InterPro" id="IPR024607">
    <property type="entry name" value="Sulfatase_CS"/>
</dbReference>
<dbReference type="Proteomes" id="UP001143362">
    <property type="component" value="Unassembled WGS sequence"/>
</dbReference>
<protein>
    <submittedName>
        <fullName evidence="6">Sulfatase</fullName>
    </submittedName>
</protein>
<feature type="domain" description="Sulfatase N-terminal" evidence="5">
    <location>
        <begin position="62"/>
        <end position="426"/>
    </location>
</feature>
<organism evidence="6 7">
    <name type="scientific">Candidatus Litorirhabdus singularis</name>
    <dbReference type="NCBI Taxonomy" id="2518993"/>
    <lineage>
        <taxon>Bacteria</taxon>
        <taxon>Pseudomonadati</taxon>
        <taxon>Pseudomonadota</taxon>
        <taxon>Gammaproteobacteria</taxon>
        <taxon>Cellvibrionales</taxon>
        <taxon>Halieaceae</taxon>
        <taxon>Candidatus Litorirhabdus</taxon>
    </lineage>
</organism>
<evidence type="ECO:0000259" key="5">
    <source>
        <dbReference type="Pfam" id="PF00884"/>
    </source>
</evidence>
<dbReference type="EMBL" id="SHNN01000002">
    <property type="protein sequence ID" value="MCX2980918.1"/>
    <property type="molecule type" value="Genomic_DNA"/>
</dbReference>
<keyword evidence="7" id="KW-1185">Reference proteome</keyword>
<dbReference type="RefSeq" id="WP_279244934.1">
    <property type="nucleotide sequence ID" value="NZ_SHNN01000002.1"/>
</dbReference>
<name>A0ABT3TF25_9GAMM</name>
<comment type="caution">
    <text evidence="6">The sequence shown here is derived from an EMBL/GenBank/DDBJ whole genome shotgun (WGS) entry which is preliminary data.</text>
</comment>
<evidence type="ECO:0000256" key="4">
    <source>
        <dbReference type="ARBA" id="ARBA00022837"/>
    </source>
</evidence>
<sequence>MFRKILLVLSLLVIVAALAWFKRIDVMLAMVKFKSERELVVAPNREIQWQQGPQQASGERPPNIILILADDLGYNDISTFGGGVAGGRVQTPHIDQLAAEGAVFSQSYAGNATCAPSRAMIMTGRYPTRTGFEFTPTPSGMGPMVSMVGSSMKNGLPPAEFNDVGAAEAPAYELQGLPSSEVTIAEVLRERGYHTAHIGKWHLGRGKGFAPNDQGFDESLLMSSGLYLPEDDPNVVNAKLEFDPIDKFLWARMGYAASFNNTGSDSFEPGGYLTDYWTDESIAMIKANRNRPFFLYLAHWGPHTPLQATREDYEAVGDIQPHRLRVYAAMIRALDRSVGRIMATLEEQGIADNTVVVFSSDNGGAGYIGLDAVNAPFRGWKLTNFEGGLRVPLLVKWPQQIAPSTQVDTPVAHIDLMPTLAAAAGAAVPDGVVIDGRDLLPLTTPAGAADWDRQTLFWQSGYYRVVRHGDWKLQLSDKPSKAWLYDLAQDPTEQVNLAAVRADKVAELGALLDAHKASARPPLYPYVAEMPVAIDKSLADPFLEGDEYIYWPN</sequence>
<dbReference type="Gene3D" id="3.30.1120.10">
    <property type="match status" value="1"/>
</dbReference>
<evidence type="ECO:0000256" key="2">
    <source>
        <dbReference type="ARBA" id="ARBA00022723"/>
    </source>
</evidence>
<dbReference type="InterPro" id="IPR017850">
    <property type="entry name" value="Alkaline_phosphatase_core_sf"/>
</dbReference>
<comment type="similarity">
    <text evidence="1">Belongs to the sulfatase family.</text>
</comment>
<proteinExistence type="inferred from homology"/>
<dbReference type="CDD" id="cd16144">
    <property type="entry name" value="ARS_like"/>
    <property type="match status" value="1"/>
</dbReference>
<reference evidence="6" key="1">
    <citation type="submission" date="2019-02" db="EMBL/GenBank/DDBJ databases">
        <authorList>
            <person name="Li S.-H."/>
        </authorList>
    </citation>
    <scope>NUCLEOTIDE SEQUENCE</scope>
    <source>
        <strain evidence="6">IMCC14734</strain>
    </source>
</reference>
<dbReference type="PANTHER" id="PTHR42693">
    <property type="entry name" value="ARYLSULFATASE FAMILY MEMBER"/>
    <property type="match status" value="1"/>
</dbReference>
<keyword evidence="2" id="KW-0479">Metal-binding</keyword>
<keyword evidence="4" id="KW-0106">Calcium</keyword>
<dbReference type="Pfam" id="PF00884">
    <property type="entry name" value="Sulfatase"/>
    <property type="match status" value="1"/>
</dbReference>
<dbReference type="InterPro" id="IPR000917">
    <property type="entry name" value="Sulfatase_N"/>
</dbReference>
<gene>
    <name evidence="6" type="ORF">EYC98_08580</name>
</gene>
<dbReference type="SUPFAM" id="SSF53649">
    <property type="entry name" value="Alkaline phosphatase-like"/>
    <property type="match status" value="1"/>
</dbReference>
<keyword evidence="3" id="KW-0378">Hydrolase</keyword>
<evidence type="ECO:0000256" key="1">
    <source>
        <dbReference type="ARBA" id="ARBA00008779"/>
    </source>
</evidence>
<evidence type="ECO:0000313" key="6">
    <source>
        <dbReference type="EMBL" id="MCX2980918.1"/>
    </source>
</evidence>
<dbReference type="Gene3D" id="3.40.720.10">
    <property type="entry name" value="Alkaline Phosphatase, subunit A"/>
    <property type="match status" value="1"/>
</dbReference>